<keyword evidence="2" id="KW-0732">Signal</keyword>
<feature type="signal peptide" evidence="2">
    <location>
        <begin position="1"/>
        <end position="25"/>
    </location>
</feature>
<feature type="chain" id="PRO_5007542977" evidence="2">
    <location>
        <begin position="26"/>
        <end position="68"/>
    </location>
</feature>
<evidence type="ECO:0000256" key="1">
    <source>
        <dbReference type="SAM" id="MobiDB-lite"/>
    </source>
</evidence>
<feature type="compositionally biased region" description="Low complexity" evidence="1">
    <location>
        <begin position="31"/>
        <end position="59"/>
    </location>
</feature>
<feature type="region of interest" description="Disordered" evidence="1">
    <location>
        <begin position="25"/>
        <end position="68"/>
    </location>
</feature>
<feature type="non-terminal residue" evidence="3">
    <location>
        <position position="68"/>
    </location>
</feature>
<reference evidence="3" key="1">
    <citation type="journal article" date="2018" name="PLoS Negl. Trop. Dis.">
        <title>Sialome diversity of ticks revealed by RNAseq of single tick salivary glands.</title>
        <authorList>
            <person name="Perner J."/>
            <person name="Kropackova S."/>
            <person name="Kopacek P."/>
            <person name="Ribeiro J.M."/>
        </authorList>
    </citation>
    <scope>NUCLEOTIDE SEQUENCE</scope>
    <source>
        <strain evidence="3">Siblings of single egg batch collected in Ceske Budejovice</strain>
        <tissue evidence="3">Salivary glands</tissue>
    </source>
</reference>
<sequence length="68" mass="6738">MVVFRGVVVALVSWLCLLLSASVHAQDGGASKEPTSSTASTEAAELSSGATETTTASQAPTSEATTAP</sequence>
<evidence type="ECO:0000313" key="3">
    <source>
        <dbReference type="EMBL" id="JAR94809.1"/>
    </source>
</evidence>
<dbReference type="EMBL" id="GEGO01000595">
    <property type="protein sequence ID" value="JAR94809.1"/>
    <property type="molecule type" value="Transcribed_RNA"/>
</dbReference>
<dbReference type="AlphaFoldDB" id="A0A147BVH4"/>
<protein>
    <submittedName>
        <fullName evidence="3">Putative secreted protein</fullName>
    </submittedName>
</protein>
<organism evidence="3">
    <name type="scientific">Ixodes ricinus</name>
    <name type="common">Common tick</name>
    <name type="synonym">Acarus ricinus</name>
    <dbReference type="NCBI Taxonomy" id="34613"/>
    <lineage>
        <taxon>Eukaryota</taxon>
        <taxon>Metazoa</taxon>
        <taxon>Ecdysozoa</taxon>
        <taxon>Arthropoda</taxon>
        <taxon>Chelicerata</taxon>
        <taxon>Arachnida</taxon>
        <taxon>Acari</taxon>
        <taxon>Parasitiformes</taxon>
        <taxon>Ixodida</taxon>
        <taxon>Ixodoidea</taxon>
        <taxon>Ixodidae</taxon>
        <taxon>Ixodinae</taxon>
        <taxon>Ixodes</taxon>
    </lineage>
</organism>
<evidence type="ECO:0000256" key="2">
    <source>
        <dbReference type="SAM" id="SignalP"/>
    </source>
</evidence>
<name>A0A147BVH4_IXORI</name>
<accession>A0A147BVH4</accession>
<proteinExistence type="predicted"/>